<dbReference type="RefSeq" id="WP_253660200.1">
    <property type="nucleotide sequence ID" value="NZ_BAAAJQ010000001.1"/>
</dbReference>
<name>A0ABT1HB77_9NOCA</name>
<protein>
    <submittedName>
        <fullName evidence="2">Triacylglycerol esterase/lipase EstA, alpha/beta hydrolase fold</fullName>
    </submittedName>
</protein>
<dbReference type="InterPro" id="IPR029058">
    <property type="entry name" value="AB_hydrolase_fold"/>
</dbReference>
<gene>
    <name evidence="2" type="ORF">LX13_001009</name>
</gene>
<accession>A0ABT1HB77</accession>
<keyword evidence="1" id="KW-0732">Signal</keyword>
<feature type="chain" id="PRO_5046662956" evidence="1">
    <location>
        <begin position="25"/>
        <end position="318"/>
    </location>
</feature>
<dbReference type="Pfam" id="PF01674">
    <property type="entry name" value="Lipase_2"/>
    <property type="match status" value="1"/>
</dbReference>
<proteinExistence type="predicted"/>
<keyword evidence="3" id="KW-1185">Reference proteome</keyword>
<dbReference type="Gene3D" id="3.40.50.1820">
    <property type="entry name" value="alpha/beta hydrolase"/>
    <property type="match status" value="1"/>
</dbReference>
<reference evidence="2 3" key="1">
    <citation type="submission" date="2022-06" db="EMBL/GenBank/DDBJ databases">
        <title>Genomic Encyclopedia of Archaeal and Bacterial Type Strains, Phase II (KMG-II): from individual species to whole genera.</title>
        <authorList>
            <person name="Goeker M."/>
        </authorList>
    </citation>
    <scope>NUCLEOTIDE SEQUENCE [LARGE SCALE GENOMIC DNA]</scope>
    <source>
        <strain evidence="2 3">DSM 44693</strain>
    </source>
</reference>
<organism evidence="2 3">
    <name type="scientific">Williamsia maris</name>
    <dbReference type="NCBI Taxonomy" id="72806"/>
    <lineage>
        <taxon>Bacteria</taxon>
        <taxon>Bacillati</taxon>
        <taxon>Actinomycetota</taxon>
        <taxon>Actinomycetes</taxon>
        <taxon>Mycobacteriales</taxon>
        <taxon>Nocardiaceae</taxon>
        <taxon>Williamsia</taxon>
    </lineage>
</organism>
<dbReference type="EMBL" id="JAMTCJ010000001">
    <property type="protein sequence ID" value="MCP2175202.1"/>
    <property type="molecule type" value="Genomic_DNA"/>
</dbReference>
<feature type="signal peptide" evidence="1">
    <location>
        <begin position="1"/>
        <end position="24"/>
    </location>
</feature>
<dbReference type="GO" id="GO:0016787">
    <property type="term" value="F:hydrolase activity"/>
    <property type="evidence" value="ECO:0007669"/>
    <property type="project" value="UniProtKB-KW"/>
</dbReference>
<evidence type="ECO:0000313" key="2">
    <source>
        <dbReference type="EMBL" id="MCP2175202.1"/>
    </source>
</evidence>
<dbReference type="PROSITE" id="PS51257">
    <property type="entry name" value="PROKAR_LIPOPROTEIN"/>
    <property type="match status" value="1"/>
</dbReference>
<dbReference type="PANTHER" id="PTHR32015">
    <property type="entry name" value="FASTING INDUCED LIPASE"/>
    <property type="match status" value="1"/>
</dbReference>
<evidence type="ECO:0000256" key="1">
    <source>
        <dbReference type="SAM" id="SignalP"/>
    </source>
</evidence>
<keyword evidence="2" id="KW-0378">Hydrolase</keyword>
<dbReference type="PANTHER" id="PTHR32015:SF1">
    <property type="entry name" value="LIPASE"/>
    <property type="match status" value="1"/>
</dbReference>
<sequence>MSVRPAVLRLIALVATASACLVLAAPASGAPGRPTLPVTYDFFAGARDALARPGASAPGTNDFSCRPTAAHPNPVVLVHGTGGNRQTNWATLGPVLHNAGWCVFALTYGTLPGTPYPINALGGLTSMIPSAQQLGAFIDRVRGATGAAKVDIVGHSEGTLMPEYYVRYLGGSRVVARYVSLAPYWKGQDSSGYLALENATRSIGLDPKRVLPCPECAEEQYGSPFMRAINAGGSPYDPAVTYTNIMTRDDGVVEPWTDGFVPGPRTTNIVVQDTCAADRSDHLSLVSSPRTAAFVRTALDPQNPVTVPCVPVAPGIPG</sequence>
<dbReference type="Proteomes" id="UP001206895">
    <property type="component" value="Unassembled WGS sequence"/>
</dbReference>
<dbReference type="InterPro" id="IPR002918">
    <property type="entry name" value="Lipase_EstA/Esterase_EstB"/>
</dbReference>
<dbReference type="SUPFAM" id="SSF53474">
    <property type="entry name" value="alpha/beta-Hydrolases"/>
    <property type="match status" value="1"/>
</dbReference>
<comment type="caution">
    <text evidence="2">The sequence shown here is derived from an EMBL/GenBank/DDBJ whole genome shotgun (WGS) entry which is preliminary data.</text>
</comment>
<evidence type="ECO:0000313" key="3">
    <source>
        <dbReference type="Proteomes" id="UP001206895"/>
    </source>
</evidence>